<accession>A0A199XVE0</accession>
<evidence type="ECO:0000259" key="1">
    <source>
        <dbReference type="Pfam" id="PF05050"/>
    </source>
</evidence>
<keyword evidence="3" id="KW-1185">Reference proteome</keyword>
<comment type="caution">
    <text evidence="2">The sequence shown here is derived from an EMBL/GenBank/DDBJ whole genome shotgun (WGS) entry which is preliminary data.</text>
</comment>
<dbReference type="Pfam" id="PF05050">
    <property type="entry name" value="Methyltransf_21"/>
    <property type="match status" value="1"/>
</dbReference>
<dbReference type="RefSeq" id="WP_064714115.1">
    <property type="nucleotide sequence ID" value="NZ_JMTM01000007.1"/>
</dbReference>
<feature type="domain" description="Methyltransferase FkbM" evidence="1">
    <location>
        <begin position="110"/>
        <end position="262"/>
    </location>
</feature>
<dbReference type="InterPro" id="IPR052514">
    <property type="entry name" value="SAM-dependent_MTase"/>
</dbReference>
<dbReference type="NCBIfam" id="TIGR01444">
    <property type="entry name" value="fkbM_fam"/>
    <property type="match status" value="1"/>
</dbReference>
<dbReference type="AlphaFoldDB" id="A0A199XVE0"/>
<dbReference type="PATRIC" id="fig|29536.5.peg.220"/>
<sequence length="293" mass="34230">MKMYLYKLFRKLGYKISNESKRKKGLQAEIKKLGIRKDYNNLVYRSFNFFSLIKEEYPNIILREYKNGVYAEFDDLKFYVESPEEFYILKEVFVEKDYNFLSNGSCVVFDIGMNIGISSLFFALKDNITKIYSFEPVVATFNQALYNFDLNKKYSNKIESFNFGLGGSTRAEKVLYDSQMKGNCGIRLDLSPSITIDKAQEIEIQIISIEKIIKDIIDRHPHQKIVLKIDCEGAEYEILKKLEKEDLLIKIDVFMIEWHDKGSEILEEILIKSDFNIVSRALSPITGMIYAFK</sequence>
<organism evidence="2 3">
    <name type="scientific">Flavobacterium succinicans</name>
    <dbReference type="NCBI Taxonomy" id="29536"/>
    <lineage>
        <taxon>Bacteria</taxon>
        <taxon>Pseudomonadati</taxon>
        <taxon>Bacteroidota</taxon>
        <taxon>Flavobacteriia</taxon>
        <taxon>Flavobacteriales</taxon>
        <taxon>Flavobacteriaceae</taxon>
        <taxon>Flavobacterium</taxon>
    </lineage>
</organism>
<dbReference type="Gene3D" id="3.40.50.150">
    <property type="entry name" value="Vaccinia Virus protein VP39"/>
    <property type="match status" value="1"/>
</dbReference>
<dbReference type="PANTHER" id="PTHR34203">
    <property type="entry name" value="METHYLTRANSFERASE, FKBM FAMILY PROTEIN"/>
    <property type="match status" value="1"/>
</dbReference>
<reference evidence="2 3" key="1">
    <citation type="submission" date="2016-06" db="EMBL/GenBank/DDBJ databases">
        <title>Draft genome sequence of Flavobacterium succinicans strain DD5b.</title>
        <authorList>
            <person name="Poehlein A."/>
            <person name="Daniel R."/>
            <person name="Simeonova D.D."/>
        </authorList>
    </citation>
    <scope>NUCLEOTIDE SEQUENCE [LARGE SCALE GENOMIC DNA]</scope>
    <source>
        <strain evidence="2 3">DD5b</strain>
    </source>
</reference>
<dbReference type="OrthoDB" id="9812600at2"/>
<dbReference type="InterPro" id="IPR006342">
    <property type="entry name" value="FkbM_mtfrase"/>
</dbReference>
<protein>
    <recommendedName>
        <fullName evidence="1">Methyltransferase FkbM domain-containing protein</fullName>
    </recommendedName>
</protein>
<dbReference type="PANTHER" id="PTHR34203:SF15">
    <property type="entry name" value="SLL1173 PROTEIN"/>
    <property type="match status" value="1"/>
</dbReference>
<dbReference type="InterPro" id="IPR029063">
    <property type="entry name" value="SAM-dependent_MTases_sf"/>
</dbReference>
<dbReference type="EMBL" id="JMTM01000007">
    <property type="protein sequence ID" value="OAZ05412.1"/>
    <property type="molecule type" value="Genomic_DNA"/>
</dbReference>
<evidence type="ECO:0000313" key="3">
    <source>
        <dbReference type="Proteomes" id="UP000093807"/>
    </source>
</evidence>
<gene>
    <name evidence="2" type="ORF">FLB_02110</name>
</gene>
<dbReference type="Proteomes" id="UP000093807">
    <property type="component" value="Unassembled WGS sequence"/>
</dbReference>
<evidence type="ECO:0000313" key="2">
    <source>
        <dbReference type="EMBL" id="OAZ05412.1"/>
    </source>
</evidence>
<proteinExistence type="predicted"/>
<name>A0A199XVE0_9FLAO</name>
<dbReference type="SUPFAM" id="SSF53335">
    <property type="entry name" value="S-adenosyl-L-methionine-dependent methyltransferases"/>
    <property type="match status" value="1"/>
</dbReference>